<proteinExistence type="predicted"/>
<feature type="signal peptide" evidence="2">
    <location>
        <begin position="1"/>
        <end position="23"/>
    </location>
</feature>
<dbReference type="Proteomes" id="UP001055153">
    <property type="component" value="Unassembled WGS sequence"/>
</dbReference>
<evidence type="ECO:0000313" key="3">
    <source>
        <dbReference type="EMBL" id="GJE02835.1"/>
    </source>
</evidence>
<feature type="chain" id="PRO_5047164798" evidence="2">
    <location>
        <begin position="24"/>
        <end position="82"/>
    </location>
</feature>
<evidence type="ECO:0000313" key="4">
    <source>
        <dbReference type="Proteomes" id="UP001055153"/>
    </source>
</evidence>
<name>A0ABQ4SHX7_9HYPH</name>
<reference evidence="3" key="1">
    <citation type="journal article" date="2021" name="Front. Microbiol.">
        <title>Comprehensive Comparative Genomics and Phenotyping of Methylobacterium Species.</title>
        <authorList>
            <person name="Alessa O."/>
            <person name="Ogura Y."/>
            <person name="Fujitani Y."/>
            <person name="Takami H."/>
            <person name="Hayashi T."/>
            <person name="Sahin N."/>
            <person name="Tani A."/>
        </authorList>
    </citation>
    <scope>NUCLEOTIDE SEQUENCE</scope>
    <source>
        <strain evidence="3">DSM 17168</strain>
    </source>
</reference>
<organism evidence="3 4">
    <name type="scientific">Methylobacterium isbiliense</name>
    <dbReference type="NCBI Taxonomy" id="315478"/>
    <lineage>
        <taxon>Bacteria</taxon>
        <taxon>Pseudomonadati</taxon>
        <taxon>Pseudomonadota</taxon>
        <taxon>Alphaproteobacteria</taxon>
        <taxon>Hyphomicrobiales</taxon>
        <taxon>Methylobacteriaceae</taxon>
        <taxon>Methylobacterium</taxon>
    </lineage>
</organism>
<accession>A0ABQ4SHX7</accession>
<comment type="caution">
    <text evidence="3">The sequence shown here is derived from an EMBL/GenBank/DDBJ whole genome shotgun (WGS) entry which is preliminary data.</text>
</comment>
<gene>
    <name evidence="3" type="ORF">GMJLKIPL_4784</name>
</gene>
<feature type="region of interest" description="Disordered" evidence="1">
    <location>
        <begin position="32"/>
        <end position="82"/>
    </location>
</feature>
<feature type="compositionally biased region" description="Basic residues" evidence="1">
    <location>
        <begin position="39"/>
        <end position="54"/>
    </location>
</feature>
<sequence length="82" mass="9277">MAKKLVLTGFAAALLFTPAAAMAQHINVGPGGVRVHGDGHHHHHEHRVIERHHHHDDLDHTGSVRVERHHHHGDFHHHDDDE</sequence>
<evidence type="ECO:0000256" key="1">
    <source>
        <dbReference type="SAM" id="MobiDB-lite"/>
    </source>
</evidence>
<keyword evidence="2" id="KW-0732">Signal</keyword>
<protein>
    <submittedName>
        <fullName evidence="3">Uncharacterized protein</fullName>
    </submittedName>
</protein>
<dbReference type="RefSeq" id="WP_238240062.1">
    <property type="nucleotide sequence ID" value="NZ_BPQQ01000061.1"/>
</dbReference>
<feature type="compositionally biased region" description="Basic and acidic residues" evidence="1">
    <location>
        <begin position="55"/>
        <end position="66"/>
    </location>
</feature>
<evidence type="ECO:0000256" key="2">
    <source>
        <dbReference type="SAM" id="SignalP"/>
    </source>
</evidence>
<keyword evidence="4" id="KW-1185">Reference proteome</keyword>
<reference evidence="3" key="2">
    <citation type="submission" date="2021-08" db="EMBL/GenBank/DDBJ databases">
        <authorList>
            <person name="Tani A."/>
            <person name="Ola A."/>
            <person name="Ogura Y."/>
            <person name="Katsura K."/>
            <person name="Hayashi T."/>
        </authorList>
    </citation>
    <scope>NUCLEOTIDE SEQUENCE</scope>
    <source>
        <strain evidence="3">DSM 17168</strain>
    </source>
</reference>
<dbReference type="EMBL" id="BPQQ01000061">
    <property type="protein sequence ID" value="GJE02835.1"/>
    <property type="molecule type" value="Genomic_DNA"/>
</dbReference>